<dbReference type="Proteomes" id="UP000655523">
    <property type="component" value="Unassembled WGS sequence"/>
</dbReference>
<name>A0A972SNU3_9BURK</name>
<comment type="caution">
    <text evidence="2">The sequence shown here is derived from an EMBL/GenBank/DDBJ whole genome shotgun (WGS) entry which is preliminary data.</text>
</comment>
<evidence type="ECO:0000256" key="1">
    <source>
        <dbReference type="SAM" id="Phobius"/>
    </source>
</evidence>
<proteinExistence type="predicted"/>
<gene>
    <name evidence="2" type="ORF">GNZ13_50825</name>
</gene>
<keyword evidence="3" id="KW-1185">Reference proteome</keyword>
<dbReference type="AlphaFoldDB" id="A0A972SNU3"/>
<evidence type="ECO:0000313" key="2">
    <source>
        <dbReference type="EMBL" id="NPT62563.1"/>
    </source>
</evidence>
<accession>A0A972SNU3</accession>
<organism evidence="2 3">
    <name type="scientific">Paraburkholderia elongata</name>
    <dbReference type="NCBI Taxonomy" id="2675747"/>
    <lineage>
        <taxon>Bacteria</taxon>
        <taxon>Pseudomonadati</taxon>
        <taxon>Pseudomonadota</taxon>
        <taxon>Betaproteobacteria</taxon>
        <taxon>Burkholderiales</taxon>
        <taxon>Burkholderiaceae</taxon>
        <taxon>Paraburkholderia</taxon>
    </lineage>
</organism>
<protein>
    <submittedName>
        <fullName evidence="2">Uncharacterized protein</fullName>
    </submittedName>
</protein>
<feature type="transmembrane region" description="Helical" evidence="1">
    <location>
        <begin position="131"/>
        <end position="147"/>
    </location>
</feature>
<evidence type="ECO:0000313" key="3">
    <source>
        <dbReference type="Proteomes" id="UP000655523"/>
    </source>
</evidence>
<sequence length="150" mass="16997">MSADARIRIVGRVREINRGTEEKKQWSIAGNPYAKRKSIQIWRFVVVSFDKNGNVAQRAPVELRGESILGLLDPGDEVEITSGRPYYGTTWTDRVYNKSTHSIVKVEGSLAPPIPAENVGRFLAKVIRSPFFKILLLALTIFAFYVFKKR</sequence>
<dbReference type="RefSeq" id="WP_172179029.1">
    <property type="nucleotide sequence ID" value="NZ_WOEZ01000336.1"/>
</dbReference>
<keyword evidence="1" id="KW-1133">Transmembrane helix</keyword>
<dbReference type="EMBL" id="WOEZ01000336">
    <property type="protein sequence ID" value="NPT62563.1"/>
    <property type="molecule type" value="Genomic_DNA"/>
</dbReference>
<reference evidence="2 3" key="1">
    <citation type="submission" date="2019-11" db="EMBL/GenBank/DDBJ databases">
        <title>Metabolism of dissolved organic matter in forest soils.</title>
        <authorList>
            <person name="Cyle K.T."/>
            <person name="Wilhelm R.C."/>
            <person name="Martinez C.E."/>
        </authorList>
    </citation>
    <scope>NUCLEOTIDE SEQUENCE [LARGE SCALE GENOMIC DNA]</scope>
    <source>
        <strain evidence="2 3">5N</strain>
    </source>
</reference>
<keyword evidence="1" id="KW-0812">Transmembrane</keyword>
<keyword evidence="1" id="KW-0472">Membrane</keyword>